<evidence type="ECO:0000256" key="2">
    <source>
        <dbReference type="ARBA" id="ARBA00022857"/>
    </source>
</evidence>
<dbReference type="PANTHER" id="PTHR43647">
    <property type="entry name" value="DEHYDROGENASE"/>
    <property type="match status" value="1"/>
</dbReference>
<dbReference type="Proteomes" id="UP001216638">
    <property type="component" value="Chromosome 2"/>
</dbReference>
<evidence type="ECO:0000256" key="4">
    <source>
        <dbReference type="ARBA" id="ARBA00023002"/>
    </source>
</evidence>
<dbReference type="GO" id="GO:0000253">
    <property type="term" value="F:3-beta-hydroxysteroid 3-dehydrogenase (NADP+) activity"/>
    <property type="evidence" value="ECO:0007669"/>
    <property type="project" value="UniProtKB-EC"/>
</dbReference>
<dbReference type="GO" id="GO:0005741">
    <property type="term" value="C:mitochondrial outer membrane"/>
    <property type="evidence" value="ECO:0007669"/>
    <property type="project" value="TreeGrafter"/>
</dbReference>
<dbReference type="InterPro" id="IPR036291">
    <property type="entry name" value="NAD(P)-bd_dom_sf"/>
</dbReference>
<evidence type="ECO:0000313" key="8">
    <source>
        <dbReference type="Proteomes" id="UP001216638"/>
    </source>
</evidence>
<gene>
    <name evidence="7" type="primary">ERG27</name>
    <name evidence="7" type="ORF">MBRA1_001980</name>
</gene>
<dbReference type="GO" id="GO:0005789">
    <property type="term" value="C:endoplasmic reticulum membrane"/>
    <property type="evidence" value="ECO:0007669"/>
    <property type="project" value="TreeGrafter"/>
</dbReference>
<dbReference type="EC" id="1.1.1.270" evidence="7"/>
<dbReference type="Gene3D" id="3.40.50.720">
    <property type="entry name" value="NAD(P)-binding Rossmann-like Domain"/>
    <property type="match status" value="1"/>
</dbReference>
<evidence type="ECO:0000256" key="6">
    <source>
        <dbReference type="ARBA" id="ARBA00023593"/>
    </source>
</evidence>
<keyword evidence="4 7" id="KW-0560">Oxidoreductase</keyword>
<name>A0AAF0DTT4_9BASI</name>
<dbReference type="GO" id="GO:0005811">
    <property type="term" value="C:lipid droplet"/>
    <property type="evidence" value="ECO:0007669"/>
    <property type="project" value="TreeGrafter"/>
</dbReference>
<organism evidence="7 8">
    <name type="scientific">Malassezia brasiliensis</name>
    <dbReference type="NCBI Taxonomy" id="1821822"/>
    <lineage>
        <taxon>Eukaryota</taxon>
        <taxon>Fungi</taxon>
        <taxon>Dikarya</taxon>
        <taxon>Basidiomycota</taxon>
        <taxon>Ustilaginomycotina</taxon>
        <taxon>Malasseziomycetes</taxon>
        <taxon>Malasseziales</taxon>
        <taxon>Malasseziaceae</taxon>
        <taxon>Malassezia</taxon>
    </lineage>
</organism>
<reference evidence="7" key="1">
    <citation type="submission" date="2023-03" db="EMBL/GenBank/DDBJ databases">
        <title>Mating type loci evolution in Malassezia.</title>
        <authorList>
            <person name="Coelho M.A."/>
        </authorList>
    </citation>
    <scope>NUCLEOTIDE SEQUENCE</scope>
    <source>
        <strain evidence="7">CBS 14135</strain>
    </source>
</reference>
<sequence>MSRPIVLVTGANGGVGLGVCERLLVQFSNPSPPDSALLRGGTVEATGTPYDASEGCTLILACRNATKARAAVAKLEALLEKLGGNDVAQGDLVQKGTSSAVNAGAAEHVRARFTNDRSAPVAERNARALAAYRQGFVRGTRIDVVPLDLASIASTQACVQTVRERYPYLTHLILNAGGAAWAGINWPLAFFEILTNLHRAVTRPSYKLQHPSEKTADGFGWVWEINCGMHYVLANGLVPHLRASPYLAASRIIWTGSLEASRADYCADDFQCLDAQRSPHAYESTKYQCELAALGMDERLKKQGGVRVYTAHPGIVASSIFSEVIHVLLLSLMKLVFYAARWTFSPHHPIDAYKGAVAASFVAVAPAEALDSTVRYGAQCTWFGHEYVHPGRVDGWTPTDDTVPENSVMTAARDLLQRYDAALGGALGPRAA</sequence>
<proteinExistence type="inferred from homology"/>
<dbReference type="EMBL" id="CP119952">
    <property type="protein sequence ID" value="WFC95333.1"/>
    <property type="molecule type" value="Genomic_DNA"/>
</dbReference>
<keyword evidence="3" id="KW-0752">Steroid biosynthesis</keyword>
<dbReference type="GO" id="GO:0006694">
    <property type="term" value="P:steroid biosynthetic process"/>
    <property type="evidence" value="ECO:0007669"/>
    <property type="project" value="UniProtKB-KW"/>
</dbReference>
<protein>
    <submittedName>
        <fullName evidence="7">3beta-hydroxysteroid 3-dehydrogenase</fullName>
        <ecNumber evidence="7">1.1.1.270</ecNumber>
    </submittedName>
</protein>
<keyword evidence="8" id="KW-1185">Reference proteome</keyword>
<keyword evidence="2" id="KW-0521">NADP</keyword>
<accession>A0AAF0DTT4</accession>
<keyword evidence="1" id="KW-0444">Lipid biosynthesis</keyword>
<evidence type="ECO:0000256" key="3">
    <source>
        <dbReference type="ARBA" id="ARBA00022955"/>
    </source>
</evidence>
<dbReference type="AlphaFoldDB" id="A0AAF0DTT4"/>
<dbReference type="PANTHER" id="PTHR43647:SF1">
    <property type="entry name" value="3-KETO-STEROID REDUCTASE ERG27"/>
    <property type="match status" value="1"/>
</dbReference>
<dbReference type="InterPro" id="IPR051593">
    <property type="entry name" value="Ergosterol_Biosynth_ERG27"/>
</dbReference>
<evidence type="ECO:0000256" key="5">
    <source>
        <dbReference type="ARBA" id="ARBA00023098"/>
    </source>
</evidence>
<dbReference type="SUPFAM" id="SSF51735">
    <property type="entry name" value="NAD(P)-binding Rossmann-fold domains"/>
    <property type="match status" value="1"/>
</dbReference>
<evidence type="ECO:0000256" key="1">
    <source>
        <dbReference type="ARBA" id="ARBA00022516"/>
    </source>
</evidence>
<evidence type="ECO:0000313" key="7">
    <source>
        <dbReference type="EMBL" id="WFC95333.1"/>
    </source>
</evidence>
<keyword evidence="5" id="KW-0443">Lipid metabolism</keyword>
<comment type="similarity">
    <text evidence="6">Belongs to the short-chain dehydrogenases/reductases (SDR) family. ERG27 subfamily.</text>
</comment>